<dbReference type="EMBL" id="MH271320">
    <property type="protein sequence ID" value="AWY06659.1"/>
    <property type="molecule type" value="Genomic_DNA"/>
</dbReference>
<organism evidence="1 2">
    <name type="scientific">Microbacterium phage Zeta1847</name>
    <dbReference type="NCBI Taxonomy" id="2201444"/>
    <lineage>
        <taxon>Viruses</taxon>
        <taxon>Duplodnaviria</taxon>
        <taxon>Heunggongvirae</taxon>
        <taxon>Uroviricota</taxon>
        <taxon>Caudoviricetes</taxon>
        <taxon>Casidaviridae</taxon>
        <taxon>Zetavirus</taxon>
        <taxon>Zetavirus zeta1847</taxon>
    </lineage>
</organism>
<dbReference type="GeneID" id="54993708"/>
<name>A0A2Z4Q9Z2_9CAUD</name>
<protein>
    <submittedName>
        <fullName evidence="1">Uncharacterized protein</fullName>
    </submittedName>
</protein>
<evidence type="ECO:0000313" key="2">
    <source>
        <dbReference type="Proteomes" id="UP000251243"/>
    </source>
</evidence>
<reference evidence="2" key="1">
    <citation type="submission" date="2018-04" db="EMBL/GenBank/DDBJ databases">
        <authorList>
            <person name="Go L.Y."/>
            <person name="Mitchell J.A."/>
        </authorList>
    </citation>
    <scope>NUCLEOTIDE SEQUENCE [LARGE SCALE GENOMIC DNA]</scope>
</reference>
<accession>A0A2Z4Q9Z2</accession>
<proteinExistence type="predicted"/>
<keyword evidence="2" id="KW-1185">Reference proteome</keyword>
<gene>
    <name evidence="1" type="primary">25</name>
    <name evidence="1" type="ORF">SEA_ZETA1847_25</name>
</gene>
<dbReference type="RefSeq" id="YP_009803148.1">
    <property type="nucleotide sequence ID" value="NC_047992.1"/>
</dbReference>
<dbReference type="Proteomes" id="UP000251243">
    <property type="component" value="Segment"/>
</dbReference>
<sequence>MRDVTGILNQLSERAQEGMRAYMQGPGPLRTMGTKQAAAALVEARELFQTREGEPDLLGQSYDYREWVSAALDKAGVPKADRTNLQAAIRHHVSPMLREKYGDELKRRGLEPGSTVERRRSRRNHDAKLLSLFAGGAPVTDLDDATELANYAARAVNRIQSGIAPDTGAAELAVTGLRRLAKAANDAARRITP</sequence>
<dbReference type="KEGG" id="vg:54993708"/>
<evidence type="ECO:0000313" key="1">
    <source>
        <dbReference type="EMBL" id="AWY06659.1"/>
    </source>
</evidence>